<sequence>MRILLFATGALNTCFLPVWINWMTANRAGDSIDIVLSEHATEFVAVRSVAALTGEPVAIDRWDDPVLLGRSPSPHTWLAGHDAILICPATLNTLSRIAAIDASTPMLNAVQCTAAPVFLAPNLPPGADRNPAVRALLDELRTRATVVEPVSRPSVSVPDNALVTPPIWDVFAVVDAESAARAA</sequence>
<dbReference type="RefSeq" id="WP_067581327.1">
    <property type="nucleotide sequence ID" value="NZ_CP046173.1"/>
</dbReference>
<dbReference type="Proteomes" id="UP000076512">
    <property type="component" value="Unassembled WGS sequence"/>
</dbReference>
<dbReference type="InterPro" id="IPR003382">
    <property type="entry name" value="Flavoprotein"/>
</dbReference>
<dbReference type="Gene3D" id="3.40.50.1950">
    <property type="entry name" value="Flavin prenyltransferase-like"/>
    <property type="match status" value="1"/>
</dbReference>
<organism evidence="2 4">
    <name type="scientific">Nocardia terpenica</name>
    <dbReference type="NCBI Taxonomy" id="455432"/>
    <lineage>
        <taxon>Bacteria</taxon>
        <taxon>Bacillati</taxon>
        <taxon>Actinomycetota</taxon>
        <taxon>Actinomycetes</taxon>
        <taxon>Mycobacteriales</taxon>
        <taxon>Nocardiaceae</taxon>
        <taxon>Nocardia</taxon>
    </lineage>
</organism>
<reference evidence="3 5" key="2">
    <citation type="journal article" date="2019" name="ACS Chem. Biol.">
        <title>Identification and Mobilization of a Cryptic Antibiotic Biosynthesis Gene Locus from a Human-Pathogenic Nocardia Isolate.</title>
        <authorList>
            <person name="Herisse M."/>
            <person name="Ishida K."/>
            <person name="Porter J.L."/>
            <person name="Howden B."/>
            <person name="Hertweck C."/>
            <person name="Stinear T.P."/>
            <person name="Pidot S.J."/>
        </authorList>
    </citation>
    <scope>NUCLEOTIDE SEQUENCE [LARGE SCALE GENOMIC DNA]</scope>
    <source>
        <strain evidence="3 5">AUSMDU00012715</strain>
    </source>
</reference>
<reference evidence="2 4" key="1">
    <citation type="submission" date="2016-04" db="EMBL/GenBank/DDBJ databases">
        <authorList>
            <person name="Evans L.H."/>
            <person name="Alamgir A."/>
            <person name="Owens N."/>
            <person name="Weber N.D."/>
            <person name="Virtaneva K."/>
            <person name="Barbian K."/>
            <person name="Babar A."/>
            <person name="Rosenke K."/>
        </authorList>
    </citation>
    <scope>NUCLEOTIDE SEQUENCE [LARGE SCALE GENOMIC DNA]</scope>
    <source>
        <strain evidence="2 4">IFM 0406</strain>
    </source>
</reference>
<dbReference type="SUPFAM" id="SSF52507">
    <property type="entry name" value="Homo-oligomeric flavin-containing Cys decarboxylases, HFCD"/>
    <property type="match status" value="1"/>
</dbReference>
<name>A0A164I605_9NOCA</name>
<dbReference type="GO" id="GO:0003824">
    <property type="term" value="F:catalytic activity"/>
    <property type="evidence" value="ECO:0007669"/>
    <property type="project" value="InterPro"/>
</dbReference>
<dbReference type="EMBL" id="CP046173">
    <property type="protein sequence ID" value="QIS17749.1"/>
    <property type="molecule type" value="Genomic_DNA"/>
</dbReference>
<accession>A0A164I605</accession>
<evidence type="ECO:0000313" key="4">
    <source>
        <dbReference type="Proteomes" id="UP000076512"/>
    </source>
</evidence>
<protein>
    <submittedName>
        <fullName evidence="3">Phosphopantothenoylcysteine decarboxylase</fullName>
    </submittedName>
</protein>
<dbReference type="InterPro" id="IPR036551">
    <property type="entry name" value="Flavin_trans-like"/>
</dbReference>
<evidence type="ECO:0000313" key="5">
    <source>
        <dbReference type="Proteomes" id="UP000500953"/>
    </source>
</evidence>
<dbReference type="OrthoDB" id="4578483at2"/>
<evidence type="ECO:0000313" key="2">
    <source>
        <dbReference type="EMBL" id="KZM69131.1"/>
    </source>
</evidence>
<dbReference type="Proteomes" id="UP000500953">
    <property type="component" value="Chromosome"/>
</dbReference>
<proteinExistence type="predicted"/>
<dbReference type="EMBL" id="LWGR01000021">
    <property type="protein sequence ID" value="KZM69131.1"/>
    <property type="molecule type" value="Genomic_DNA"/>
</dbReference>
<evidence type="ECO:0000313" key="3">
    <source>
        <dbReference type="EMBL" id="QIS17749.1"/>
    </source>
</evidence>
<keyword evidence="4" id="KW-1185">Reference proteome</keyword>
<feature type="domain" description="Flavoprotein" evidence="1">
    <location>
        <begin position="1"/>
        <end position="111"/>
    </location>
</feature>
<dbReference type="STRING" id="455432.AWN90_15545"/>
<dbReference type="AlphaFoldDB" id="A0A164I605"/>
<dbReference type="Pfam" id="PF02441">
    <property type="entry name" value="Flavoprotein"/>
    <property type="match status" value="1"/>
</dbReference>
<gene>
    <name evidence="2" type="ORF">AWN90_15545</name>
    <name evidence="3" type="ORF">F6W96_04940</name>
</gene>
<evidence type="ECO:0000259" key="1">
    <source>
        <dbReference type="Pfam" id="PF02441"/>
    </source>
</evidence>